<protein>
    <submittedName>
        <fullName evidence="1">Uncharacterized protein</fullName>
    </submittedName>
</protein>
<dbReference type="RefSeq" id="WP_342632725.1">
    <property type="nucleotide sequence ID" value="NZ_CP152382.1"/>
</dbReference>
<name>A0ABZ3EAX4_9GAMM</name>
<reference evidence="1 2" key="1">
    <citation type="submission" date="2024-04" db="EMBL/GenBank/DDBJ databases">
        <title>Marinobacter sp. SBY-1.</title>
        <authorList>
            <person name="Pan C."/>
        </authorList>
    </citation>
    <scope>NUCLEOTIDE SEQUENCE [LARGE SCALE GENOMIC DNA]</scope>
    <source>
        <strain evidence="1 2">SBY-1</strain>
        <plasmid evidence="1 2">unnamed2</plasmid>
    </source>
</reference>
<evidence type="ECO:0000313" key="1">
    <source>
        <dbReference type="EMBL" id="XAF56177.1"/>
    </source>
</evidence>
<gene>
    <name evidence="1" type="ORF">AAGT77_20700</name>
</gene>
<sequence>MSSGDFGLHPAQTASYQLMRNSPPGSRLDVWWRDDVTIRKETGLFLHTFARHLEGHLRHNHYKSWEGMMDFLQARAAFPDNFATSNQVYLNQHRESRLAFSRMIATDTLGRTCPLRVTTIMPSVAETSSDIPQFLEILQEKITLPFVWAAQIENEGIQDSFLKCSASLSVLTVSRAKLVQGIHEFSDSAVMDAWTTSGVEASLSQVLDQIEAYINPRRSETLVQRLSKTDLPTMKASIDYLVAGLIALKDAVSLYLEKGQTPDNASTIILRNISTIREGYLNADHFLQGYFQLLRLMGHRLILVDEESLPEHYLSMIDQPQIVKDRLMLD</sequence>
<keyword evidence="2" id="KW-1185">Reference proteome</keyword>
<keyword evidence="1" id="KW-0614">Plasmid</keyword>
<organism evidence="1 2">
    <name type="scientific">Marinobacter alkaliphilus</name>
    <dbReference type="NCBI Taxonomy" id="254719"/>
    <lineage>
        <taxon>Bacteria</taxon>
        <taxon>Pseudomonadati</taxon>
        <taxon>Pseudomonadota</taxon>
        <taxon>Gammaproteobacteria</taxon>
        <taxon>Pseudomonadales</taxon>
        <taxon>Marinobacteraceae</taxon>
        <taxon>Marinobacter</taxon>
    </lineage>
</organism>
<dbReference type="Proteomes" id="UP001445268">
    <property type="component" value="Plasmid unnamed2"/>
</dbReference>
<accession>A0ABZ3EAX4</accession>
<geneLocation type="plasmid" evidence="1 2">
    <name>unnamed2</name>
</geneLocation>
<evidence type="ECO:0000313" key="2">
    <source>
        <dbReference type="Proteomes" id="UP001445268"/>
    </source>
</evidence>
<dbReference type="EMBL" id="CP152382">
    <property type="protein sequence ID" value="XAF56177.1"/>
    <property type="molecule type" value="Genomic_DNA"/>
</dbReference>
<proteinExistence type="predicted"/>